<dbReference type="Gene3D" id="2.60.40.2340">
    <property type="match status" value="1"/>
</dbReference>
<dbReference type="STRING" id="558155.SAMN04487911_11112"/>
<proteinExistence type="predicted"/>
<name>A0A1M6GH80_9FLAO</name>
<dbReference type="AlphaFoldDB" id="A0A1M6GH80"/>
<sequence>MKTIKNIFTVLFVLVLVGCENIEIEDVSTFDRTEILSFKVYGKDKKSILVGKPIINPESGTIVANVTKESDLFEIFATCTLTSGSTISPALDGYRNWSTGSHTFTVSSASGKRTKTWTITLQK</sequence>
<dbReference type="PROSITE" id="PS51257">
    <property type="entry name" value="PROKAR_LIPOPROTEIN"/>
    <property type="match status" value="1"/>
</dbReference>
<keyword evidence="2" id="KW-1185">Reference proteome</keyword>
<protein>
    <recommendedName>
        <fullName evidence="3">Glycoside hydrolase xylanase</fullName>
    </recommendedName>
</protein>
<evidence type="ECO:0008006" key="3">
    <source>
        <dbReference type="Google" id="ProtNLM"/>
    </source>
</evidence>
<gene>
    <name evidence="1" type="ORF">SAMN04487911_11112</name>
</gene>
<organism evidence="1 2">
    <name type="scientific">Arenibacter nanhaiticus</name>
    <dbReference type="NCBI Taxonomy" id="558155"/>
    <lineage>
        <taxon>Bacteria</taxon>
        <taxon>Pseudomonadati</taxon>
        <taxon>Bacteroidota</taxon>
        <taxon>Flavobacteriia</taxon>
        <taxon>Flavobacteriales</taxon>
        <taxon>Flavobacteriaceae</taxon>
        <taxon>Arenibacter</taxon>
    </lineage>
</organism>
<dbReference type="Proteomes" id="UP000184231">
    <property type="component" value="Unassembled WGS sequence"/>
</dbReference>
<reference evidence="1 2" key="1">
    <citation type="submission" date="2016-11" db="EMBL/GenBank/DDBJ databases">
        <authorList>
            <person name="Jaros S."/>
            <person name="Januszkiewicz K."/>
            <person name="Wedrychowicz H."/>
        </authorList>
    </citation>
    <scope>NUCLEOTIDE SEQUENCE [LARGE SCALE GENOMIC DNA]</scope>
    <source>
        <strain evidence="1 2">CGMCC 1.8863</strain>
    </source>
</reference>
<dbReference type="OrthoDB" id="1041579at2"/>
<evidence type="ECO:0000313" key="2">
    <source>
        <dbReference type="Proteomes" id="UP000184231"/>
    </source>
</evidence>
<dbReference type="EMBL" id="FQYX01000011">
    <property type="protein sequence ID" value="SHJ09243.1"/>
    <property type="molecule type" value="Genomic_DNA"/>
</dbReference>
<evidence type="ECO:0000313" key="1">
    <source>
        <dbReference type="EMBL" id="SHJ09243.1"/>
    </source>
</evidence>
<dbReference type="RefSeq" id="WP_072764325.1">
    <property type="nucleotide sequence ID" value="NZ_FQYX01000011.1"/>
</dbReference>
<accession>A0A1M6GH80</accession>